<feature type="compositionally biased region" description="Low complexity" evidence="4">
    <location>
        <begin position="1144"/>
        <end position="1159"/>
    </location>
</feature>
<dbReference type="PANTHER" id="PTHR13976">
    <property type="entry name" value="HETEROGENEOUS NUCLEAR RIBONUCLEOPROTEIN-RELATED"/>
    <property type="match status" value="1"/>
</dbReference>
<feature type="compositionally biased region" description="Basic and acidic residues" evidence="4">
    <location>
        <begin position="1087"/>
        <end position="1103"/>
    </location>
</feature>
<evidence type="ECO:0000256" key="2">
    <source>
        <dbReference type="ARBA" id="ARBA00022884"/>
    </source>
</evidence>
<accession>A0ABM1TC48</accession>
<feature type="compositionally biased region" description="Polar residues" evidence="4">
    <location>
        <begin position="1050"/>
        <end position="1061"/>
    </location>
</feature>
<reference evidence="7 8" key="1">
    <citation type="submission" date="2025-05" db="UniProtKB">
        <authorList>
            <consortium name="RefSeq"/>
        </authorList>
    </citation>
    <scope>IDENTIFICATION</scope>
    <source>
        <tissue evidence="7 8">Muscle</tissue>
    </source>
</reference>
<dbReference type="PROSITE" id="PS50102">
    <property type="entry name" value="RRM"/>
    <property type="match status" value="4"/>
</dbReference>
<feature type="region of interest" description="Disordered" evidence="4">
    <location>
        <begin position="102"/>
        <end position="243"/>
    </location>
</feature>
<dbReference type="InterPro" id="IPR000504">
    <property type="entry name" value="RRM_dom"/>
</dbReference>
<dbReference type="SMART" id="SM00360">
    <property type="entry name" value="RRM"/>
    <property type="match status" value="5"/>
</dbReference>
<feature type="region of interest" description="Disordered" evidence="4">
    <location>
        <begin position="583"/>
        <end position="604"/>
    </location>
</feature>
<feature type="domain" description="RRM" evidence="5">
    <location>
        <begin position="725"/>
        <end position="807"/>
    </location>
</feature>
<protein>
    <submittedName>
        <fullName evidence="7 8">RNA-binding protein 12-like isoform X1</fullName>
    </submittedName>
</protein>
<dbReference type="CDD" id="cd12254">
    <property type="entry name" value="RRM_hnRNPH_ESRPs_RBM12_like"/>
    <property type="match status" value="3"/>
</dbReference>
<feature type="compositionally biased region" description="Pro residues" evidence="4">
    <location>
        <begin position="587"/>
        <end position="599"/>
    </location>
</feature>
<dbReference type="RefSeq" id="XP_022253455.1">
    <property type="nucleotide sequence ID" value="XM_022397747.1"/>
</dbReference>
<evidence type="ECO:0000313" key="6">
    <source>
        <dbReference type="Proteomes" id="UP000694941"/>
    </source>
</evidence>
<feature type="region of interest" description="Disordered" evidence="4">
    <location>
        <begin position="813"/>
        <end position="1179"/>
    </location>
</feature>
<gene>
    <name evidence="7 8 9" type="primary">LOC106469273</name>
</gene>
<feature type="compositionally biased region" description="Basic and acidic residues" evidence="4">
    <location>
        <begin position="171"/>
        <end position="200"/>
    </location>
</feature>
<organism evidence="6 8">
    <name type="scientific">Limulus polyphemus</name>
    <name type="common">Atlantic horseshoe crab</name>
    <dbReference type="NCBI Taxonomy" id="6850"/>
    <lineage>
        <taxon>Eukaryota</taxon>
        <taxon>Metazoa</taxon>
        <taxon>Ecdysozoa</taxon>
        <taxon>Arthropoda</taxon>
        <taxon>Chelicerata</taxon>
        <taxon>Merostomata</taxon>
        <taxon>Xiphosura</taxon>
        <taxon>Limulidae</taxon>
        <taxon>Limulus</taxon>
    </lineage>
</organism>
<feature type="compositionally biased region" description="Basic residues" evidence="4">
    <location>
        <begin position="157"/>
        <end position="170"/>
    </location>
</feature>
<evidence type="ECO:0000256" key="4">
    <source>
        <dbReference type="SAM" id="MobiDB-lite"/>
    </source>
</evidence>
<dbReference type="GeneID" id="106469273"/>
<dbReference type="Pfam" id="PF00076">
    <property type="entry name" value="RRM_1"/>
    <property type="match status" value="3"/>
</dbReference>
<dbReference type="RefSeq" id="XP_022253453.1">
    <property type="nucleotide sequence ID" value="XM_022397745.1"/>
</dbReference>
<feature type="compositionally biased region" description="Basic and acidic residues" evidence="4">
    <location>
        <begin position="344"/>
        <end position="381"/>
    </location>
</feature>
<dbReference type="SUPFAM" id="SSF54928">
    <property type="entry name" value="RNA-binding domain, RBD"/>
    <property type="match status" value="4"/>
</dbReference>
<dbReference type="InterPro" id="IPR012677">
    <property type="entry name" value="Nucleotide-bd_a/b_plait_sf"/>
</dbReference>
<dbReference type="Proteomes" id="UP000694941">
    <property type="component" value="Unplaced"/>
</dbReference>
<feature type="compositionally biased region" description="Basic and acidic residues" evidence="4">
    <location>
        <begin position="895"/>
        <end position="909"/>
    </location>
</feature>
<dbReference type="InterPro" id="IPR050666">
    <property type="entry name" value="ESRP"/>
</dbReference>
<evidence type="ECO:0000256" key="1">
    <source>
        <dbReference type="ARBA" id="ARBA00022737"/>
    </source>
</evidence>
<keyword evidence="1" id="KW-0677">Repeat</keyword>
<dbReference type="CDD" id="cd12510">
    <property type="entry name" value="RRM1_RBM12_like"/>
    <property type="match status" value="1"/>
</dbReference>
<dbReference type="Gene3D" id="3.30.70.330">
    <property type="match status" value="5"/>
</dbReference>
<feature type="compositionally biased region" description="Basic and acidic residues" evidence="4">
    <location>
        <begin position="447"/>
        <end position="460"/>
    </location>
</feature>
<feature type="domain" description="RRM" evidence="5">
    <location>
        <begin position="613"/>
        <end position="688"/>
    </location>
</feature>
<name>A0ABM1TC48_LIMPO</name>
<evidence type="ECO:0000313" key="8">
    <source>
        <dbReference type="RefSeq" id="XP_022253454.1"/>
    </source>
</evidence>
<keyword evidence="6" id="KW-1185">Reference proteome</keyword>
<feature type="region of interest" description="Disordered" evidence="4">
    <location>
        <begin position="404"/>
        <end position="499"/>
    </location>
</feature>
<proteinExistence type="predicted"/>
<evidence type="ECO:0000313" key="7">
    <source>
        <dbReference type="RefSeq" id="XP_022253453.1"/>
    </source>
</evidence>
<feature type="compositionally biased region" description="Basic and acidic residues" evidence="4">
    <location>
        <begin position="121"/>
        <end position="156"/>
    </location>
</feature>
<sequence length="1261" mass="137977">MRENRTGGIGPLLPVKMSVIIRLQNLPWSANSLDIRRFFNGLSIPEGGVHIVGGEKGDAFIAFSTDEDARQAMERDGGRIREIKVKLLLSSRTEMQRVIEQARNQSLGIQPTVPQTQPKGSSKEKDNERKHTPDRAKSPDRRRDKERSPKDKERSRRSGRSHRSRSRSPRRSRDRERDRDQDRRNERQRRDEKSSDRLKPPDQASQPKDNDIRARNTGLSREQREPAFTPGGVPNGGMGISPQARGILFEEPTLMLENDHVHSGHPPFPPNYDQAGQISHWGQSFPPEDTRDQWREERQGLLVPPGQFGGRPDPRGAPLAPHEKGYHVSGTPYRGRYLGNEVVPERHGVSFPDRRITHDENRRSGFDEQRGRGIEPLDRNPSHTGPSYEDHGTEQMENFVENLPHRFAGHPPHDDYDGRGYPPTSMSGDPRGRGAPPGPRNPVVRGQDPRAFRPVKDRPVPHGPDGRPPLLTGRGHHPGGPFESEYESYSELPPRGPPGPCVEIRGLPRDVRPVDVHELLRGIHIPSNAIKLTYDGHGVPTGYAYVRFAKPQDVVEALKRTGQMIGDSYIEIVNCPERMFAEADSYPNPPSSGRKPPPSASFMGHHPPREDDLCIYLRGLPYHCCDEDIINFFDGLRILDIFIEYDRNGRAVGTGFVEFGTSEDFQAALAMDRKMIGHRYIELSVASKSMMNEAKGGEEPGPRPSGWMGTRKELLPPPAEQKGPSCVALHGLPVEISDQEVADFFAEVGIIPRAIHIMLGPNGLPSGDAFAEFASNDEVVLALKKNQQYLGLKVVAVKPITYQEMIDVLEGPPSEQDALLQPPDPSLSQRNSGKPLMNTPPEKGRYLMEPPTGRGRGKPLLESAGRGKSAGEPMARGRGRPLLEAGGMGRGQSPIHEDHIQSDNHDTHPHGLPGRRGPMGLDRWAGPPEGPPMGRGHRGYPPERPLPHDRYPSGIDGSGGPRFHGPRPEEGNGLSDHYRSLGPRGPPGGPMGSSNRGHPDGPLRTGNRGPADVLMGPDSRKPLDGPMGPRRGPPEGPMGPGKIGPPESQLGLSSRGSSNRVTGPGNRGPEGSVGLDKGPSEGITGHGAKDSLDKPGGPDDRGPQENPVGPKRRGTSGESQTGQGHSGVPESHMERTNPDPRGPPLGSRGPPQSAYPRGPMMERPRGLRPPRPLDPGPKGFGKPGCVIAASNVPYRATVEDLLSFFEGYELTKNSVIRRFNETGQPTGDARIALKSPEDALKAVKELNGKEIAGRPVTLQMV</sequence>
<evidence type="ECO:0000259" key="5">
    <source>
        <dbReference type="PROSITE" id="PS50102"/>
    </source>
</evidence>
<keyword evidence="2 3" id="KW-0694">RNA-binding</keyword>
<feature type="region of interest" description="Disordered" evidence="4">
    <location>
        <begin position="344"/>
        <end position="392"/>
    </location>
</feature>
<feature type="domain" description="RRM" evidence="5">
    <location>
        <begin position="1185"/>
        <end position="1261"/>
    </location>
</feature>
<feature type="compositionally biased region" description="Polar residues" evidence="4">
    <location>
        <begin position="102"/>
        <end position="120"/>
    </location>
</feature>
<feature type="domain" description="RRM" evidence="5">
    <location>
        <begin position="19"/>
        <end position="90"/>
    </location>
</feature>
<evidence type="ECO:0000313" key="9">
    <source>
        <dbReference type="RefSeq" id="XP_022253455.1"/>
    </source>
</evidence>
<dbReference type="RefSeq" id="XP_022253454.1">
    <property type="nucleotide sequence ID" value="XM_022397746.1"/>
</dbReference>
<evidence type="ECO:0000256" key="3">
    <source>
        <dbReference type="PROSITE-ProRule" id="PRU00176"/>
    </source>
</evidence>
<dbReference type="InterPro" id="IPR035979">
    <property type="entry name" value="RBD_domain_sf"/>
</dbReference>